<dbReference type="PANTHER" id="PTHR11717:SF31">
    <property type="entry name" value="LOW MOLECULAR WEIGHT PROTEIN-TYROSINE-PHOSPHATASE ETP-RELATED"/>
    <property type="match status" value="1"/>
</dbReference>
<sequence length="158" mass="17738">MSQVDGLDRGLIVVVCTANLCRSPMAEKVMRKLIEEWGVNFSVVSRGLHCVSGKPVHLHAGDLLVAKGHKDVDRLKSEKISRSDMREADLVLVMERNQRAELINLYPESSGKIWLLGHWIGREILDPYGRGKTEFTRTLSLIEEACASWCKPLKNLNG</sequence>
<feature type="active site" evidence="6">
    <location>
        <position position="22"/>
    </location>
</feature>
<accession>A0AAP5EQM2</accession>
<keyword evidence="3" id="KW-0378">Hydrolase</keyword>
<name>A0AAP5EQM2_9BURK</name>
<dbReference type="Gene3D" id="3.40.50.2300">
    <property type="match status" value="1"/>
</dbReference>
<dbReference type="InterPro" id="IPR036196">
    <property type="entry name" value="Ptyr_pPase_sf"/>
</dbReference>
<feature type="active site" description="Nucleophile" evidence="6">
    <location>
        <position position="16"/>
    </location>
</feature>
<dbReference type="InterPro" id="IPR023485">
    <property type="entry name" value="Ptyr_pPase"/>
</dbReference>
<evidence type="ECO:0000256" key="1">
    <source>
        <dbReference type="ARBA" id="ARBA00011063"/>
    </source>
</evidence>
<comment type="caution">
    <text evidence="9">The sequence shown here is derived from an EMBL/GenBank/DDBJ whole genome shotgun (WGS) entry which is preliminary data.</text>
</comment>
<dbReference type="SUPFAM" id="SSF52788">
    <property type="entry name" value="Phosphotyrosine protein phosphatases I"/>
    <property type="match status" value="1"/>
</dbReference>
<dbReference type="PRINTS" id="PR00719">
    <property type="entry name" value="LMWPTPASE"/>
</dbReference>
<dbReference type="EMBL" id="JAPKHW010000028">
    <property type="protein sequence ID" value="MCX4149281.1"/>
    <property type="molecule type" value="Genomic_DNA"/>
</dbReference>
<dbReference type="InterPro" id="IPR017867">
    <property type="entry name" value="Tyr_phospatase_low_mol_wt"/>
</dbReference>
<evidence type="ECO:0000313" key="9">
    <source>
        <dbReference type="EMBL" id="MDQ6411098.1"/>
    </source>
</evidence>
<dbReference type="PANTHER" id="PTHR11717">
    <property type="entry name" value="LOW MOLECULAR WEIGHT PROTEIN TYROSINE PHOSPHATASE"/>
    <property type="match status" value="1"/>
</dbReference>
<protein>
    <recommendedName>
        <fullName evidence="2">protein-tyrosine-phosphatase</fullName>
        <ecNumber evidence="2">3.1.3.48</ecNumber>
    </recommendedName>
</protein>
<organism evidence="9 11">
    <name type="scientific">Paraburkholderia madseniana</name>
    <dbReference type="NCBI Taxonomy" id="2599607"/>
    <lineage>
        <taxon>Bacteria</taxon>
        <taxon>Pseudomonadati</taxon>
        <taxon>Pseudomonadota</taxon>
        <taxon>Betaproteobacteria</taxon>
        <taxon>Burkholderiales</taxon>
        <taxon>Burkholderiaceae</taxon>
        <taxon>Paraburkholderia</taxon>
    </lineage>
</organism>
<evidence type="ECO:0000256" key="3">
    <source>
        <dbReference type="ARBA" id="ARBA00022801"/>
    </source>
</evidence>
<dbReference type="Proteomes" id="UP001209412">
    <property type="component" value="Unassembled WGS sequence"/>
</dbReference>
<dbReference type="AlphaFoldDB" id="A0AAP5EQM2"/>
<feature type="domain" description="Phosphotyrosine protein phosphatase I" evidence="7">
    <location>
        <begin position="12"/>
        <end position="152"/>
    </location>
</feature>
<evidence type="ECO:0000313" key="10">
    <source>
        <dbReference type="Proteomes" id="UP001209412"/>
    </source>
</evidence>
<evidence type="ECO:0000256" key="2">
    <source>
        <dbReference type="ARBA" id="ARBA00013064"/>
    </source>
</evidence>
<dbReference type="RefSeq" id="WP_266260193.1">
    <property type="nucleotide sequence ID" value="NZ_JAMXWF010000028.1"/>
</dbReference>
<evidence type="ECO:0000259" key="7">
    <source>
        <dbReference type="SMART" id="SM00226"/>
    </source>
</evidence>
<evidence type="ECO:0000313" key="11">
    <source>
        <dbReference type="Proteomes" id="UP001242288"/>
    </source>
</evidence>
<keyword evidence="10" id="KW-1185">Reference proteome</keyword>
<dbReference type="InterPro" id="IPR050438">
    <property type="entry name" value="LMW_PTPase"/>
</dbReference>
<keyword evidence="4" id="KW-0904">Protein phosphatase</keyword>
<dbReference type="CDD" id="cd16343">
    <property type="entry name" value="LMWPTP"/>
    <property type="match status" value="1"/>
</dbReference>
<reference evidence="9" key="1">
    <citation type="submission" date="2022-06" db="EMBL/GenBank/DDBJ databases">
        <title>PHB producers.</title>
        <authorList>
            <person name="Besaury L."/>
        </authorList>
    </citation>
    <scope>NUCLEOTIDE SEQUENCE</scope>
    <source>
        <strain evidence="9 10">SEWS6</strain>
    </source>
</reference>
<gene>
    <name evidence="9" type="ORF">NIE36_28400</name>
    <name evidence="8" type="ORF">OSB80_28470</name>
</gene>
<evidence type="ECO:0000256" key="5">
    <source>
        <dbReference type="ARBA" id="ARBA00051722"/>
    </source>
</evidence>
<dbReference type="GO" id="GO:0004725">
    <property type="term" value="F:protein tyrosine phosphatase activity"/>
    <property type="evidence" value="ECO:0007669"/>
    <property type="project" value="UniProtKB-EC"/>
</dbReference>
<evidence type="ECO:0000256" key="6">
    <source>
        <dbReference type="PIRSR" id="PIRSR617867-1"/>
    </source>
</evidence>
<dbReference type="Pfam" id="PF01451">
    <property type="entry name" value="LMWPc"/>
    <property type="match status" value="1"/>
</dbReference>
<comment type="similarity">
    <text evidence="1">Belongs to the low molecular weight phosphotyrosine protein phosphatase family.</text>
</comment>
<dbReference type="EMBL" id="JAMXWF010000028">
    <property type="protein sequence ID" value="MDQ6411098.1"/>
    <property type="molecule type" value="Genomic_DNA"/>
</dbReference>
<proteinExistence type="inferred from homology"/>
<dbReference type="SMART" id="SM00226">
    <property type="entry name" value="LMWPc"/>
    <property type="match status" value="1"/>
</dbReference>
<comment type="catalytic activity">
    <reaction evidence="5">
        <text>O-phospho-L-tyrosyl-[protein] + H2O = L-tyrosyl-[protein] + phosphate</text>
        <dbReference type="Rhea" id="RHEA:10684"/>
        <dbReference type="Rhea" id="RHEA-COMP:10136"/>
        <dbReference type="Rhea" id="RHEA-COMP:20101"/>
        <dbReference type="ChEBI" id="CHEBI:15377"/>
        <dbReference type="ChEBI" id="CHEBI:43474"/>
        <dbReference type="ChEBI" id="CHEBI:46858"/>
        <dbReference type="ChEBI" id="CHEBI:61978"/>
        <dbReference type="EC" id="3.1.3.48"/>
    </reaction>
</comment>
<evidence type="ECO:0000256" key="4">
    <source>
        <dbReference type="ARBA" id="ARBA00022912"/>
    </source>
</evidence>
<dbReference type="EC" id="3.1.3.48" evidence="2"/>
<dbReference type="Proteomes" id="UP001242288">
    <property type="component" value="Unassembled WGS sequence"/>
</dbReference>
<evidence type="ECO:0000313" key="8">
    <source>
        <dbReference type="EMBL" id="MCX4149281.1"/>
    </source>
</evidence>
<feature type="active site" description="Proton donor" evidence="6">
    <location>
        <position position="126"/>
    </location>
</feature>